<dbReference type="Ensembl" id="ENSAPET00000032544.1">
    <property type="protein sequence ID" value="ENSAPEP00000031708.1"/>
    <property type="gene ID" value="ENSAPEG00000022514.1"/>
</dbReference>
<dbReference type="GO" id="GO:0005634">
    <property type="term" value="C:nucleus"/>
    <property type="evidence" value="ECO:0007669"/>
    <property type="project" value="TreeGrafter"/>
</dbReference>
<dbReference type="InterPro" id="IPR029159">
    <property type="entry name" value="CA109-like"/>
</dbReference>
<dbReference type="PANTHER" id="PTHR16234:SF5">
    <property type="entry name" value="AFG2-INTERACTING RIBOSOME MATURATION FACTOR"/>
    <property type="match status" value="1"/>
</dbReference>
<dbReference type="Proteomes" id="UP000265080">
    <property type="component" value="Chromosome 17"/>
</dbReference>
<proteinExistence type="predicted"/>
<reference evidence="1" key="2">
    <citation type="submission" date="2025-08" db="UniProtKB">
        <authorList>
            <consortium name="Ensembl"/>
        </authorList>
    </citation>
    <scope>IDENTIFICATION</scope>
</reference>
<dbReference type="OMA" id="AWERIMQ"/>
<dbReference type="GeneTree" id="ENSGT00390000008551"/>
<keyword evidence="2" id="KW-1185">Reference proteome</keyword>
<sequence>MSKAAVFSLHQALRRSFVNLENSQKVWIRVLEDCNPLMESLGNLAEQSAALSGLQISNTPLRDFPDLEERLRFKLCLETDSVLRKLHDNMSSLQAVRDSVSNHLSSIQQQFDQISEGLDLLDLTERSASMPSVCDMMEWLQDAERLYRLQFLRRKTLLQTLRVDDFSLLESAPQRWKSVECESNEDRITETLCRVSFFMESQ</sequence>
<dbReference type="STRING" id="161767.ENSAPEP00000031708"/>
<dbReference type="PANTHER" id="PTHR16234">
    <property type="entry name" value="SIMILAR TO HYPOTHETICAL PROTEIN FLJ20508"/>
    <property type="match status" value="1"/>
</dbReference>
<protein>
    <submittedName>
        <fullName evidence="1">AFG2 interacting ribosome maturation factor</fullName>
    </submittedName>
</protein>
<organism evidence="1 2">
    <name type="scientific">Amphiprion percula</name>
    <name type="common">Orange clownfish</name>
    <name type="synonym">Lutjanus percula</name>
    <dbReference type="NCBI Taxonomy" id="161767"/>
    <lineage>
        <taxon>Eukaryota</taxon>
        <taxon>Metazoa</taxon>
        <taxon>Chordata</taxon>
        <taxon>Craniata</taxon>
        <taxon>Vertebrata</taxon>
        <taxon>Euteleostomi</taxon>
        <taxon>Actinopterygii</taxon>
        <taxon>Neopterygii</taxon>
        <taxon>Teleostei</taxon>
        <taxon>Neoteleostei</taxon>
        <taxon>Acanthomorphata</taxon>
        <taxon>Ovalentaria</taxon>
        <taxon>Pomacentridae</taxon>
        <taxon>Amphiprion</taxon>
    </lineage>
</organism>
<reference evidence="1" key="3">
    <citation type="submission" date="2025-09" db="UniProtKB">
        <authorList>
            <consortium name="Ensembl"/>
        </authorList>
    </citation>
    <scope>IDENTIFICATION</scope>
</reference>
<name>A0A3P8U8P5_AMPPE</name>
<dbReference type="Pfam" id="PF15011">
    <property type="entry name" value="CA109-like"/>
    <property type="match status" value="1"/>
</dbReference>
<dbReference type="AlphaFoldDB" id="A0A3P8U8P5"/>
<evidence type="ECO:0000313" key="2">
    <source>
        <dbReference type="Proteomes" id="UP000265080"/>
    </source>
</evidence>
<accession>A0A3P8U8P5</accession>
<dbReference type="GO" id="GO:0005737">
    <property type="term" value="C:cytoplasm"/>
    <property type="evidence" value="ECO:0007669"/>
    <property type="project" value="TreeGrafter"/>
</dbReference>
<reference evidence="1 2" key="1">
    <citation type="submission" date="2018-03" db="EMBL/GenBank/DDBJ databases">
        <title>Finding Nemo's genes: A chromosome-scale reference assembly of the genome of the orange clownfish Amphiprion percula.</title>
        <authorList>
            <person name="Lehmann R."/>
        </authorList>
    </citation>
    <scope>NUCLEOTIDE SEQUENCE</scope>
</reference>
<evidence type="ECO:0000313" key="1">
    <source>
        <dbReference type="Ensembl" id="ENSAPEP00000031708.1"/>
    </source>
</evidence>